<dbReference type="InterPro" id="IPR027783">
    <property type="entry name" value="Bacterial_PH-related"/>
</dbReference>
<dbReference type="Pfam" id="PF10882">
    <property type="entry name" value="bPH_5"/>
    <property type="match status" value="1"/>
</dbReference>
<keyword evidence="1" id="KW-0472">Membrane</keyword>
<dbReference type="Proteomes" id="UP001401887">
    <property type="component" value="Unassembled WGS sequence"/>
</dbReference>
<reference evidence="3 4" key="1">
    <citation type="submission" date="2024-02" db="EMBL/GenBank/DDBJ databases">
        <title>Deinococcus carri NBRC 110142.</title>
        <authorList>
            <person name="Ichikawa N."/>
            <person name="Katano-Makiyama Y."/>
            <person name="Hidaka K."/>
        </authorList>
    </citation>
    <scope>NUCLEOTIDE SEQUENCE [LARGE SCALE GENOMIC DNA]</scope>
    <source>
        <strain evidence="3 4">NBRC 110142</strain>
    </source>
</reference>
<feature type="domain" description="Bacterial Pleckstrin homology" evidence="2">
    <location>
        <begin position="75"/>
        <end position="138"/>
    </location>
</feature>
<accession>A0ABP9W3E1</accession>
<comment type="caution">
    <text evidence="3">The sequence shown here is derived from an EMBL/GenBank/DDBJ whole genome shotgun (WGS) entry which is preliminary data.</text>
</comment>
<feature type="transmembrane region" description="Helical" evidence="1">
    <location>
        <begin position="155"/>
        <end position="173"/>
    </location>
</feature>
<organism evidence="3 4">
    <name type="scientific">Deinococcus carri</name>
    <dbReference type="NCBI Taxonomy" id="1211323"/>
    <lineage>
        <taxon>Bacteria</taxon>
        <taxon>Thermotogati</taxon>
        <taxon>Deinococcota</taxon>
        <taxon>Deinococci</taxon>
        <taxon>Deinococcales</taxon>
        <taxon>Deinococcaceae</taxon>
        <taxon>Deinococcus</taxon>
    </lineage>
</organism>
<keyword evidence="1" id="KW-1133">Transmembrane helix</keyword>
<name>A0ABP9W3E1_9DEIO</name>
<evidence type="ECO:0000256" key="1">
    <source>
        <dbReference type="SAM" id="Phobius"/>
    </source>
</evidence>
<keyword evidence="4" id="KW-1185">Reference proteome</keyword>
<evidence type="ECO:0000259" key="2">
    <source>
        <dbReference type="Pfam" id="PF10882"/>
    </source>
</evidence>
<keyword evidence="1" id="KW-0812">Transmembrane</keyword>
<evidence type="ECO:0000313" key="3">
    <source>
        <dbReference type="EMBL" id="GAA5511876.1"/>
    </source>
</evidence>
<sequence length="318" mass="34637">MPESAPREIPTATVPPPRWWPWVRWLLAAVLLAVLGLLLLPGVLRRPVYEVRGGEILARSVASSRVIPAGTGVVQVEVRRVRKTVGSDAPGYVVGRFEVARFGEADLYTDGSNPALVFLTRPRVTVLTPADPDALLQTWRAGEAGTFFPARPPSALFAGLVGLLLLGPLALLLRRPRLRYTLLPGVLVAQSSLHTQRFPLDRTSAELTREGLGVRLFGTAVPGYLTGTFSLGRAGAAGCRPSPRPPGPRRQCCSRWTEPPITSRPPTRGKCWHCLARRRSRQRRVDPLSGVGRVPPARWGLLPSADAGSGRVYRLESR</sequence>
<feature type="transmembrane region" description="Helical" evidence="1">
    <location>
        <begin position="22"/>
        <end position="44"/>
    </location>
</feature>
<gene>
    <name evidence="3" type="ORF">Dcar01_00590</name>
</gene>
<dbReference type="RefSeq" id="WP_345460619.1">
    <property type="nucleotide sequence ID" value="NZ_BAABRP010000001.1"/>
</dbReference>
<evidence type="ECO:0000313" key="4">
    <source>
        <dbReference type="Proteomes" id="UP001401887"/>
    </source>
</evidence>
<dbReference type="EMBL" id="BAABRP010000001">
    <property type="protein sequence ID" value="GAA5511876.1"/>
    <property type="molecule type" value="Genomic_DNA"/>
</dbReference>
<protein>
    <recommendedName>
        <fullName evidence="2">Bacterial Pleckstrin homology domain-containing protein</fullName>
    </recommendedName>
</protein>
<proteinExistence type="predicted"/>